<sequence length="326" mass="36352">MPGFWMVRAGEGGYLAKEFVEKECVAVGFDGVGSFEQLTTLGAFKGRLLGVYPDDSPGKRAGAAGVGHKFRTLVQRGDRILTYDPDTRLYHLGRVEGDYEYRPGFVSDYSHVRRVKWDRQILRDTLSSGVRNTLGSTLTLFEPGDAILQEMLRSGVSAETPAVLDEEDRGDETTIYLEQLSRSHEFIADRVNRLSPHEMEQLLAALLRTMGFKARVTLPGPDRGRDVVASPDGLGLQSPRIFCEVKHRKGSIGAPEVRSFTSTLRGDDRGLFLSTGGFTREAKYEGDRSHVPVTLVDLEELVRLVVEHYEQFDTVGRALIPLDRVY</sequence>
<dbReference type="OMA" id="WVITYSP"/>
<dbReference type="EMBL" id="DPIY01000001">
    <property type="protein sequence ID" value="HCT55635.1"/>
    <property type="molecule type" value="Genomic_DNA"/>
</dbReference>
<dbReference type="Proteomes" id="UP000264071">
    <property type="component" value="Unassembled WGS sequence"/>
</dbReference>
<evidence type="ECO:0000313" key="3">
    <source>
        <dbReference type="Proteomes" id="UP000264071"/>
    </source>
</evidence>
<proteinExistence type="predicted"/>
<dbReference type="InterPro" id="IPR011335">
    <property type="entry name" value="Restrct_endonuc-II-like"/>
</dbReference>
<dbReference type="Pfam" id="PF04471">
    <property type="entry name" value="Mrr_cat"/>
    <property type="match status" value="1"/>
</dbReference>
<keyword evidence="2" id="KW-0255">Endonuclease</keyword>
<protein>
    <submittedName>
        <fullName evidence="2">Restriction endonuclease</fullName>
    </submittedName>
</protein>
<organism evidence="2 3">
    <name type="scientific">Gemmatimonas aurantiaca</name>
    <dbReference type="NCBI Taxonomy" id="173480"/>
    <lineage>
        <taxon>Bacteria</taxon>
        <taxon>Pseudomonadati</taxon>
        <taxon>Gemmatimonadota</taxon>
        <taxon>Gemmatimonadia</taxon>
        <taxon>Gemmatimonadales</taxon>
        <taxon>Gemmatimonadaceae</taxon>
        <taxon>Gemmatimonas</taxon>
    </lineage>
</organism>
<dbReference type="InterPro" id="IPR011856">
    <property type="entry name" value="tRNA_endonuc-like_dom_sf"/>
</dbReference>
<dbReference type="Gene3D" id="3.40.1350.10">
    <property type="match status" value="1"/>
</dbReference>
<keyword evidence="2" id="KW-0540">Nuclease</keyword>
<reference evidence="2 3" key="1">
    <citation type="journal article" date="2018" name="Nat. Biotechnol.">
        <title>A standardized bacterial taxonomy based on genome phylogeny substantially revises the tree of life.</title>
        <authorList>
            <person name="Parks D.H."/>
            <person name="Chuvochina M."/>
            <person name="Waite D.W."/>
            <person name="Rinke C."/>
            <person name="Skarshewski A."/>
            <person name="Chaumeil P.A."/>
            <person name="Hugenholtz P."/>
        </authorList>
    </citation>
    <scope>NUCLEOTIDE SEQUENCE [LARGE SCALE GENOMIC DNA]</scope>
    <source>
        <strain evidence="2">UBA8844</strain>
    </source>
</reference>
<dbReference type="GO" id="GO:0015666">
    <property type="term" value="F:restriction endodeoxyribonuclease activity"/>
    <property type="evidence" value="ECO:0007669"/>
    <property type="project" value="TreeGrafter"/>
</dbReference>
<evidence type="ECO:0000313" key="2">
    <source>
        <dbReference type="EMBL" id="HCT55635.1"/>
    </source>
</evidence>
<dbReference type="InterPro" id="IPR052906">
    <property type="entry name" value="Type_IV_Methyl-Rstrct_Enzyme"/>
</dbReference>
<dbReference type="AlphaFoldDB" id="A0A3D4V3E5"/>
<dbReference type="PIRSF" id="PIRSF031853">
    <property type="entry name" value="UPC031853"/>
    <property type="match status" value="1"/>
</dbReference>
<dbReference type="GO" id="GO:0043590">
    <property type="term" value="C:bacterial nucleoid"/>
    <property type="evidence" value="ECO:0007669"/>
    <property type="project" value="TreeGrafter"/>
</dbReference>
<dbReference type="GO" id="GO:0009307">
    <property type="term" value="P:DNA restriction-modification system"/>
    <property type="evidence" value="ECO:0007669"/>
    <property type="project" value="InterPro"/>
</dbReference>
<dbReference type="PANTHER" id="PTHR30015">
    <property type="entry name" value="MRR RESTRICTION SYSTEM PROTEIN"/>
    <property type="match status" value="1"/>
</dbReference>
<dbReference type="SUPFAM" id="SSF52980">
    <property type="entry name" value="Restriction endonuclease-like"/>
    <property type="match status" value="1"/>
</dbReference>
<dbReference type="InterPro" id="IPR007560">
    <property type="entry name" value="Restrct_endonuc_IV_Mrr"/>
</dbReference>
<dbReference type="GO" id="GO:0003677">
    <property type="term" value="F:DNA binding"/>
    <property type="evidence" value="ECO:0007669"/>
    <property type="project" value="InterPro"/>
</dbReference>
<dbReference type="PANTHER" id="PTHR30015:SF7">
    <property type="entry name" value="TYPE IV METHYL-DIRECTED RESTRICTION ENZYME ECOKMRR"/>
    <property type="match status" value="1"/>
</dbReference>
<name>A0A3D4V3E5_9BACT</name>
<comment type="caution">
    <text evidence="2">The sequence shown here is derived from an EMBL/GenBank/DDBJ whole genome shotgun (WGS) entry which is preliminary data.</text>
</comment>
<dbReference type="InterPro" id="IPR016984">
    <property type="entry name" value="UCP031853"/>
</dbReference>
<evidence type="ECO:0000259" key="1">
    <source>
        <dbReference type="Pfam" id="PF04471"/>
    </source>
</evidence>
<accession>A0A3D4V3E5</accession>
<feature type="domain" description="Restriction endonuclease type IV Mrr" evidence="1">
    <location>
        <begin position="192"/>
        <end position="304"/>
    </location>
</feature>
<keyword evidence="2" id="KW-0378">Hydrolase</keyword>
<gene>
    <name evidence="2" type="ORF">DGD08_00330</name>
</gene>